<protein>
    <submittedName>
        <fullName evidence="2">Ymf72</fullName>
    </submittedName>
</protein>
<evidence type="ECO:0000256" key="1">
    <source>
        <dbReference type="SAM" id="Phobius"/>
    </source>
</evidence>
<keyword evidence="1" id="KW-0472">Membrane</keyword>
<keyword evidence="1" id="KW-1133">Transmembrane helix</keyword>
<gene>
    <name evidence="2" type="primary">ymf72</name>
</gene>
<dbReference type="AlphaFoldDB" id="Q09F11"/>
<accession>Q09F11</accession>
<evidence type="ECO:0000313" key="2">
    <source>
        <dbReference type="EMBL" id="ABI51740.1"/>
    </source>
</evidence>
<keyword evidence="2" id="KW-0496">Mitochondrion</keyword>
<dbReference type="RefSeq" id="YP_740831.1">
    <property type="nucleotide sequence ID" value="NC_008339.1"/>
</dbReference>
<dbReference type="EMBL" id="DQ927305">
    <property type="protein sequence ID" value="ABI51740.1"/>
    <property type="molecule type" value="Genomic_DNA"/>
</dbReference>
<sequence length="117" mass="13978">MMYKLNKYKLLTSLIIVPLSVFNPISGGYPIGFGGWGVDVWPKLVILLLMYVLVYHYLYFIFWNIVEETIYKYFDLFFSKFGGFNLDPGSNVTHLEDIVIFIEYICYHYFLYFLFIM</sequence>
<geneLocation type="mitochondrion" evidence="2"/>
<feature type="transmembrane region" description="Helical" evidence="1">
    <location>
        <begin position="98"/>
        <end position="116"/>
    </location>
</feature>
<name>Q09F11_TETPI</name>
<reference evidence="2" key="1">
    <citation type="journal article" date="2007" name="PLoS ONE">
        <title>Complete mitochondrial genome sequence of three tetrahymena species reveals mutation hot spots and accelerated nonsynonymous substitutions in Ymf genes.</title>
        <authorList>
            <person name="Moradian M.M."/>
            <person name="Beglaryan D."/>
            <person name="Skozylas J.M."/>
            <person name="Kerikorian V."/>
        </authorList>
    </citation>
    <scope>NUCLEOTIDE SEQUENCE</scope>
    <source>
        <strain evidence="2">UM1060</strain>
    </source>
</reference>
<organism evidence="2">
    <name type="scientific">Tetrahymena pigmentosa</name>
    <dbReference type="NCBI Taxonomy" id="5907"/>
    <lineage>
        <taxon>Eukaryota</taxon>
        <taxon>Sar</taxon>
        <taxon>Alveolata</taxon>
        <taxon>Ciliophora</taxon>
        <taxon>Intramacronucleata</taxon>
        <taxon>Oligohymenophorea</taxon>
        <taxon>Hymenostomatida</taxon>
        <taxon>Tetrahymenina</taxon>
        <taxon>Tetrahymenidae</taxon>
        <taxon>Tetrahymena</taxon>
    </lineage>
</organism>
<keyword evidence="1" id="KW-0812">Transmembrane</keyword>
<feature type="transmembrane region" description="Helical" evidence="1">
    <location>
        <begin position="44"/>
        <end position="63"/>
    </location>
</feature>
<dbReference type="GeneID" id="4271516"/>
<proteinExistence type="predicted"/>